<keyword evidence="3" id="KW-1185">Reference proteome</keyword>
<evidence type="ECO:0000259" key="1">
    <source>
        <dbReference type="Pfam" id="PF13524"/>
    </source>
</evidence>
<dbReference type="InterPro" id="IPR055259">
    <property type="entry name" value="YkvP/CgeB_Glyco_trans-like"/>
</dbReference>
<sequence>MKILICSHANILEPDIVYTFQEMGFEVDKFVVPIKDYFFDRNYLTLLSEKLLSSNYTFVFSVNYIPITSMVCQIHNTKYISWIADSPCHALNSKTISNKINYIFIFDQALFHYYKKHAPDSIYYLPLGSNVSRLDAISITQEEYLHYGSDVSFVGSLYGTRTKFSSITLSDFWHGYFDGLIESQLHIYGYDLFDAALTDEAIEIFNKAANLDKSYDDTAKNLFQLDLRDALINYYLGKECSHRERIRIVQELSKQFEFSLYTNDDTASYPLVHNKGIVEPFVEAYKVYKTSKVNINITSKTIKTGIPLRVFDVLGAGGFLITNYQSELPSLFEINKDLVVYESMKDLVDKVKYYLLHEEERNIIAQNGYQKVKTLYQISNQICKMFKVVLDGPK</sequence>
<reference evidence="2 3" key="2">
    <citation type="submission" date="2020-02" db="EMBL/GenBank/DDBJ databases">
        <title>Candidatus Galacturonibacter soehngenii shows hetero-acetogenic catabolism of galacturonic acid but lacks a canonical carbon monoxide dehydrogenase/acetyl-CoA synthase complex.</title>
        <authorList>
            <person name="Diender M."/>
            <person name="Stouten G.R."/>
            <person name="Petersen J.F."/>
            <person name="Nielsen P.H."/>
            <person name="Dueholm M.S."/>
            <person name="Pronk J.T."/>
            <person name="Van Loosdrecht M.C.M."/>
        </authorList>
    </citation>
    <scope>NUCLEOTIDE SEQUENCE [LARGE SCALE GENOMIC DNA]</scope>
    <source>
        <strain evidence="2">GalUA</strain>
    </source>
</reference>
<feature type="domain" description="Spore protein YkvP/CgeB glycosyl transferase-like" evidence="1">
    <location>
        <begin position="247"/>
        <end position="381"/>
    </location>
</feature>
<dbReference type="RefSeq" id="WP_151148394.1">
    <property type="nucleotide sequence ID" value="NZ_WAGX01000008.1"/>
</dbReference>
<gene>
    <name evidence="2" type="ORF">F7O84_17855</name>
</gene>
<dbReference type="Proteomes" id="UP000461768">
    <property type="component" value="Unassembled WGS sequence"/>
</dbReference>
<evidence type="ECO:0000313" key="2">
    <source>
        <dbReference type="EMBL" id="KAB1434353.1"/>
    </source>
</evidence>
<proteinExistence type="predicted"/>
<dbReference type="Pfam" id="PF13524">
    <property type="entry name" value="Glyco_trans_1_2"/>
    <property type="match status" value="1"/>
</dbReference>
<dbReference type="GO" id="GO:0016740">
    <property type="term" value="F:transferase activity"/>
    <property type="evidence" value="ECO:0007669"/>
    <property type="project" value="UniProtKB-KW"/>
</dbReference>
<dbReference type="EMBL" id="WAGX01000008">
    <property type="protein sequence ID" value="KAB1434353.1"/>
    <property type="molecule type" value="Genomic_DNA"/>
</dbReference>
<accession>A0A7V7QHE5</accession>
<dbReference type="OrthoDB" id="7019976at2"/>
<dbReference type="AlphaFoldDB" id="A0A7V7QHE5"/>
<name>A0A7V7QHE5_9FIRM</name>
<comment type="caution">
    <text evidence="2">The sequence shown here is derived from an EMBL/GenBank/DDBJ whole genome shotgun (WGS) entry which is preliminary data.</text>
</comment>
<protein>
    <submittedName>
        <fullName evidence="2">Glycosyltransferase</fullName>
    </submittedName>
</protein>
<organism evidence="2 3">
    <name type="scientific">Candidatus Galacturonatibacter soehngenii</name>
    <dbReference type="NCBI Taxonomy" id="2307010"/>
    <lineage>
        <taxon>Bacteria</taxon>
        <taxon>Bacillati</taxon>
        <taxon>Bacillota</taxon>
        <taxon>Clostridia</taxon>
        <taxon>Lachnospirales</taxon>
        <taxon>Lachnospiraceae</taxon>
        <taxon>Candidatus Galacturonatibacter</taxon>
    </lineage>
</organism>
<reference evidence="2 3" key="1">
    <citation type="submission" date="2019-09" db="EMBL/GenBank/DDBJ databases">
        <authorList>
            <person name="Valk L.C."/>
        </authorList>
    </citation>
    <scope>NUCLEOTIDE SEQUENCE [LARGE SCALE GENOMIC DNA]</scope>
    <source>
        <strain evidence="2">GalUA</strain>
    </source>
</reference>
<evidence type="ECO:0000313" key="3">
    <source>
        <dbReference type="Proteomes" id="UP000461768"/>
    </source>
</evidence>
<keyword evidence="2" id="KW-0808">Transferase</keyword>